<evidence type="ECO:0000313" key="1">
    <source>
        <dbReference type="EMBL" id="RID88379.1"/>
    </source>
</evidence>
<accession>A0A398BDN8</accession>
<dbReference type="RefSeq" id="WP_119115903.1">
    <property type="nucleotide sequence ID" value="NZ_QWVS01000007.1"/>
</dbReference>
<gene>
    <name evidence="1" type="ORF">D1953_04130</name>
</gene>
<comment type="caution">
    <text evidence="1">The sequence shown here is derived from an EMBL/GenBank/DDBJ whole genome shotgun (WGS) entry which is preliminary data.</text>
</comment>
<proteinExistence type="predicted"/>
<dbReference type="AlphaFoldDB" id="A0A398BDN8"/>
<dbReference type="Pfam" id="PF10100">
    <property type="entry name" value="Staph_opine_DH"/>
    <property type="match status" value="1"/>
</dbReference>
<organism evidence="1 2">
    <name type="scientific">Peribacillus asahii</name>
    <dbReference type="NCBI Taxonomy" id="228899"/>
    <lineage>
        <taxon>Bacteria</taxon>
        <taxon>Bacillati</taxon>
        <taxon>Bacillota</taxon>
        <taxon>Bacilli</taxon>
        <taxon>Bacillales</taxon>
        <taxon>Bacillaceae</taxon>
        <taxon>Peribacillus</taxon>
    </lineage>
</organism>
<dbReference type="Proteomes" id="UP000266016">
    <property type="component" value="Unassembled WGS sequence"/>
</dbReference>
<reference evidence="1 2" key="1">
    <citation type="submission" date="2018-08" db="EMBL/GenBank/DDBJ databases">
        <title>Bacillus jemisoniae sp. nov., Bacillus chryseoplanitiae sp. nov., Bacillus resnikiae sp. nov., and Bacillus frankliniae sp. nov., isolated from Viking spacecraft and associated surfaces.</title>
        <authorList>
            <person name="Seuylemezian A."/>
            <person name="Vaishampayan P."/>
        </authorList>
    </citation>
    <scope>NUCLEOTIDE SEQUENCE [LARGE SCALE GENOMIC DNA]</scope>
    <source>
        <strain evidence="1 2">MA001</strain>
    </source>
</reference>
<name>A0A398BDN8_9BACI</name>
<dbReference type="EMBL" id="QWVS01000007">
    <property type="protein sequence ID" value="RID88379.1"/>
    <property type="molecule type" value="Genomic_DNA"/>
</dbReference>
<protein>
    <submittedName>
        <fullName evidence="1">DUF2338 family protein</fullName>
    </submittedName>
</protein>
<evidence type="ECO:0000313" key="2">
    <source>
        <dbReference type="Proteomes" id="UP000266016"/>
    </source>
</evidence>
<keyword evidence="2" id="KW-1185">Reference proteome</keyword>
<sequence length="445" mass="50734">MSSLTTFNVGETLSPPFGNTLIIGAGPAAIHIAVSVSRGWSDNIGLLNRKGAHTVRLAKELTQNHYVLHSNVQGEKYNNLSGTVALDCFYAGYDDIDDIWQTLIICTPSDSYTDVINALNIDSLKKVKTIILISPSIGSNLLVTSQLKNSKGRIDVISLSTYFAATKFDSTNVSIRTAFTKALKKRIYIAASQNNSTAILNVQRFIENLGIHCTVVNHAIEAESKNITTYVHPPFFINEFSLSEIFSLKDSKKWMYKIYPEGPITQHLIKAMVLLWKEVSMLIECLGAKPINLLKFLNDDNYPVHELTLSREDIENFPQLEELKQEYLLYIRYASILIDPFSKPDENGKYFDFSSVPYKKVYKDSYGKWIIPRIPFEDYKKLKLIYGLAEKVNVTMPQTLELIKYFEKRLHEFIQEHGEDSFYPEVFKDTTENDVEAIYSELERK</sequence>
<dbReference type="InterPro" id="IPR016935">
    <property type="entry name" value="Opine_metallophore_DH"/>
</dbReference>